<feature type="compositionally biased region" description="Low complexity" evidence="9">
    <location>
        <begin position="500"/>
        <end position="523"/>
    </location>
</feature>
<dbReference type="NCBIfam" id="TIGR02095">
    <property type="entry name" value="glgA"/>
    <property type="match status" value="1"/>
</dbReference>
<dbReference type="EMBL" id="CADIJQ010000001">
    <property type="protein sequence ID" value="CAB3661861.1"/>
    <property type="molecule type" value="Genomic_DNA"/>
</dbReference>
<feature type="region of interest" description="Disordered" evidence="9">
    <location>
        <begin position="492"/>
        <end position="539"/>
    </location>
</feature>
<evidence type="ECO:0000313" key="12">
    <source>
        <dbReference type="EMBL" id="CAB3661861.1"/>
    </source>
</evidence>
<keyword evidence="13" id="KW-1185">Reference proteome</keyword>
<evidence type="ECO:0000256" key="9">
    <source>
        <dbReference type="SAM" id="MobiDB-lite"/>
    </source>
</evidence>
<dbReference type="SUPFAM" id="SSF53756">
    <property type="entry name" value="UDP-Glycosyltransferase/glycogen phosphorylase"/>
    <property type="match status" value="1"/>
</dbReference>
<evidence type="ECO:0000256" key="6">
    <source>
        <dbReference type="ARBA" id="ARBA00022679"/>
    </source>
</evidence>
<dbReference type="PANTHER" id="PTHR45825">
    <property type="entry name" value="GRANULE-BOUND STARCH SYNTHASE 1, CHLOROPLASTIC/AMYLOPLASTIC"/>
    <property type="match status" value="1"/>
</dbReference>
<dbReference type="GO" id="GO:0004373">
    <property type="term" value="F:alpha-1,4-glucan glucosyltransferase (UDP-glucose donor) activity"/>
    <property type="evidence" value="ECO:0007669"/>
    <property type="project" value="InterPro"/>
</dbReference>
<dbReference type="CDD" id="cd03791">
    <property type="entry name" value="GT5_Glycogen_synthase_DULL1-like"/>
    <property type="match status" value="1"/>
</dbReference>
<name>A0A6S6Z957_9BURK</name>
<evidence type="ECO:0000256" key="1">
    <source>
        <dbReference type="ARBA" id="ARBA00001478"/>
    </source>
</evidence>
<proteinExistence type="inferred from homology"/>
<feature type="domain" description="Starch synthase catalytic" evidence="11">
    <location>
        <begin position="5"/>
        <end position="239"/>
    </location>
</feature>
<evidence type="ECO:0000256" key="7">
    <source>
        <dbReference type="ARBA" id="ARBA00023056"/>
    </source>
</evidence>
<dbReference type="Pfam" id="PF00534">
    <property type="entry name" value="Glycos_transf_1"/>
    <property type="match status" value="1"/>
</dbReference>
<gene>
    <name evidence="8 12" type="primary">glgA</name>
    <name evidence="12" type="ORF">LMG3441_00600</name>
</gene>
<dbReference type="NCBIfam" id="NF001899">
    <property type="entry name" value="PRK00654.1-2"/>
    <property type="match status" value="1"/>
</dbReference>
<organism evidence="12 13">
    <name type="scientific">Achromobacter kerstersii</name>
    <dbReference type="NCBI Taxonomy" id="1353890"/>
    <lineage>
        <taxon>Bacteria</taxon>
        <taxon>Pseudomonadati</taxon>
        <taxon>Pseudomonadota</taxon>
        <taxon>Betaproteobacteria</taxon>
        <taxon>Burkholderiales</taxon>
        <taxon>Alcaligenaceae</taxon>
        <taxon>Achromobacter</taxon>
    </lineage>
</organism>
<keyword evidence="5 8" id="KW-0328">Glycosyltransferase</keyword>
<protein>
    <recommendedName>
        <fullName evidence="8">Glycogen synthase</fullName>
        <ecNumber evidence="8">2.4.1.21</ecNumber>
    </recommendedName>
    <alternativeName>
        <fullName evidence="8">Starch [bacterial glycogen] synthase</fullName>
    </alternativeName>
</protein>
<evidence type="ECO:0000256" key="8">
    <source>
        <dbReference type="HAMAP-Rule" id="MF_00484"/>
    </source>
</evidence>
<evidence type="ECO:0000313" key="13">
    <source>
        <dbReference type="Proteomes" id="UP000494269"/>
    </source>
</evidence>
<dbReference type="UniPathway" id="UPA00164"/>
<comment type="pathway">
    <text evidence="3 8">Glycan biosynthesis; glycogen biosynthesis.</text>
</comment>
<dbReference type="Pfam" id="PF08323">
    <property type="entry name" value="Glyco_transf_5"/>
    <property type="match status" value="1"/>
</dbReference>
<dbReference type="PANTHER" id="PTHR45825:SF11">
    <property type="entry name" value="ALPHA AMYLASE DOMAIN-CONTAINING PROTEIN"/>
    <property type="match status" value="1"/>
</dbReference>
<accession>A0A6S6Z957</accession>
<dbReference type="GO" id="GO:0005978">
    <property type="term" value="P:glycogen biosynthetic process"/>
    <property type="evidence" value="ECO:0007669"/>
    <property type="project" value="UniProtKB-UniRule"/>
</dbReference>
<comment type="function">
    <text evidence="2 8">Synthesizes alpha-1,4-glucan chains using ADP-glucose.</text>
</comment>
<comment type="similarity">
    <text evidence="4 8">Belongs to the glycosyltransferase 1 family. Bacterial/plant glycogen synthase subfamily.</text>
</comment>
<dbReference type="Gene3D" id="3.40.50.2000">
    <property type="entry name" value="Glycogen Phosphorylase B"/>
    <property type="match status" value="2"/>
</dbReference>
<feature type="binding site" evidence="8">
    <location>
        <position position="17"/>
    </location>
    <ligand>
        <name>ADP-alpha-D-glucose</name>
        <dbReference type="ChEBI" id="CHEBI:57498"/>
    </ligand>
</feature>
<dbReference type="AlphaFoldDB" id="A0A6S6Z957"/>
<dbReference type="InterPro" id="IPR001296">
    <property type="entry name" value="Glyco_trans_1"/>
</dbReference>
<comment type="catalytic activity">
    <reaction evidence="1 8">
        <text>[(1-&gt;4)-alpha-D-glucosyl](n) + ADP-alpha-D-glucose = [(1-&gt;4)-alpha-D-glucosyl](n+1) + ADP + H(+)</text>
        <dbReference type="Rhea" id="RHEA:18189"/>
        <dbReference type="Rhea" id="RHEA-COMP:9584"/>
        <dbReference type="Rhea" id="RHEA-COMP:9587"/>
        <dbReference type="ChEBI" id="CHEBI:15378"/>
        <dbReference type="ChEBI" id="CHEBI:15444"/>
        <dbReference type="ChEBI" id="CHEBI:57498"/>
        <dbReference type="ChEBI" id="CHEBI:456216"/>
        <dbReference type="EC" id="2.4.1.21"/>
    </reaction>
</comment>
<dbReference type="GO" id="GO:0009011">
    <property type="term" value="F:alpha-1,4-glucan glucosyltransferase (ADP-glucose donor) activity"/>
    <property type="evidence" value="ECO:0007669"/>
    <property type="project" value="UniProtKB-UniRule"/>
</dbReference>
<dbReference type="EC" id="2.4.1.21" evidence="8"/>
<keyword evidence="7 8" id="KW-0320">Glycogen biosynthesis</keyword>
<sequence length="539" mass="58173">MATTILIVAAEAFPLAKTGGLGDAITGMARALIQRGVPATILLPAYRGVAKQLDSAHEVARLEDLPGGDARLLAGVCPTSELPFLLLENDALYDRAGLYVDEDGQEHPDNGLRYAALSHAAMRIARGLPGLPRPDVVHAHDWHAALAPMLIREAGIDDVKSVLTIHNLAFQGQFPLEDAAAFGIPPACRGEHATVAWNKLNFMKAGIGYADRVTTVSHTYAREILTPDFGCGLDGLLRERAPDLMGIPNGIDTVLWDPSRDRHLGSLQYHSGDLANKRLCKTVLQREFGLLQDPNATLVVMGSRLTEQKMADVAAEALPRVLEAYPDMQVAILGQGDRRLEGALKALAVQYPQRCATRIGYNEAGAHRLHAGGDILLHGSRFEPFGLTPLYAMRYGTVPIGSRVGGMADTIEDPGADTPLTAMAFANGLLFDGDHVDAMANALSRAMHLRKHPMLWRAMQRNAMSTDFSWQRAVGAYEELLASLVSREDAAQEQGEALSQRHGQARAQAQGKAIDAATPAAEPARNRRTRQARGSMMPV</sequence>
<dbReference type="InterPro" id="IPR013534">
    <property type="entry name" value="Starch_synth_cat_dom"/>
</dbReference>
<evidence type="ECO:0000259" key="10">
    <source>
        <dbReference type="Pfam" id="PF00534"/>
    </source>
</evidence>
<dbReference type="RefSeq" id="WP_175168731.1">
    <property type="nucleotide sequence ID" value="NZ_CADIJQ010000001.1"/>
</dbReference>
<dbReference type="HAMAP" id="MF_00484">
    <property type="entry name" value="Glycogen_synth"/>
    <property type="match status" value="1"/>
</dbReference>
<evidence type="ECO:0000256" key="5">
    <source>
        <dbReference type="ARBA" id="ARBA00022676"/>
    </source>
</evidence>
<evidence type="ECO:0000256" key="3">
    <source>
        <dbReference type="ARBA" id="ARBA00004964"/>
    </source>
</evidence>
<evidence type="ECO:0000256" key="2">
    <source>
        <dbReference type="ARBA" id="ARBA00002764"/>
    </source>
</evidence>
<evidence type="ECO:0000256" key="4">
    <source>
        <dbReference type="ARBA" id="ARBA00010281"/>
    </source>
</evidence>
<reference evidence="12 13" key="1">
    <citation type="submission" date="2020-04" db="EMBL/GenBank/DDBJ databases">
        <authorList>
            <person name="De Canck E."/>
        </authorList>
    </citation>
    <scope>NUCLEOTIDE SEQUENCE [LARGE SCALE GENOMIC DNA]</scope>
    <source>
        <strain evidence="12 13">LMG 3441</strain>
    </source>
</reference>
<keyword evidence="6 8" id="KW-0808">Transferase</keyword>
<evidence type="ECO:0000259" key="11">
    <source>
        <dbReference type="Pfam" id="PF08323"/>
    </source>
</evidence>
<feature type="domain" description="Glycosyl transferase family 1" evidence="10">
    <location>
        <begin position="293"/>
        <end position="456"/>
    </location>
</feature>
<dbReference type="Proteomes" id="UP000494269">
    <property type="component" value="Unassembled WGS sequence"/>
</dbReference>
<dbReference type="InterPro" id="IPR011835">
    <property type="entry name" value="GS/SS"/>
</dbReference>